<accession>A0A370KXL5</accession>
<protein>
    <submittedName>
        <fullName evidence="2">Autotransporter domain-containing protein</fullName>
    </submittedName>
</protein>
<dbReference type="PROSITE" id="PS51208">
    <property type="entry name" value="AUTOTRANSPORTER"/>
    <property type="match status" value="1"/>
</dbReference>
<dbReference type="EMBL" id="QQTP01000030">
    <property type="protein sequence ID" value="RDJ19717.1"/>
    <property type="molecule type" value="Genomic_DNA"/>
</dbReference>
<feature type="non-terminal residue" evidence="2">
    <location>
        <position position="1"/>
    </location>
</feature>
<feature type="domain" description="Autotransporter" evidence="1">
    <location>
        <begin position="1"/>
        <end position="93"/>
    </location>
</feature>
<dbReference type="InterPro" id="IPR005546">
    <property type="entry name" value="Autotransporte_beta"/>
</dbReference>
<sequence length="93" mass="9453">STSFAMQGMDLTLRGALAWRHAFGDVDPAATLAFAGSNAFTVAGLPIAKNAALVEAGLGLAISKAATLGLSYTGQLASDAQDHAFKANLAVRF</sequence>
<dbReference type="GO" id="GO:0019867">
    <property type="term" value="C:outer membrane"/>
    <property type="evidence" value="ECO:0007669"/>
    <property type="project" value="InterPro"/>
</dbReference>
<dbReference type="Pfam" id="PF03797">
    <property type="entry name" value="Autotransporter"/>
    <property type="match status" value="1"/>
</dbReference>
<dbReference type="RefSeq" id="WP_114832807.1">
    <property type="nucleotide sequence ID" value="NZ_QQTO01000024.1"/>
</dbReference>
<dbReference type="InterPro" id="IPR036709">
    <property type="entry name" value="Autotransporte_beta_dom_sf"/>
</dbReference>
<dbReference type="AlphaFoldDB" id="A0A370KXL5"/>
<gene>
    <name evidence="2" type="ORF">DWE98_28500</name>
</gene>
<dbReference type="SUPFAM" id="SSF103515">
    <property type="entry name" value="Autotransporter"/>
    <property type="match status" value="1"/>
</dbReference>
<dbReference type="Proteomes" id="UP000255207">
    <property type="component" value="Unassembled WGS sequence"/>
</dbReference>
<evidence type="ECO:0000313" key="2">
    <source>
        <dbReference type="EMBL" id="RDJ19717.1"/>
    </source>
</evidence>
<dbReference type="Gene3D" id="2.40.128.130">
    <property type="entry name" value="Autotransporter beta-domain"/>
    <property type="match status" value="1"/>
</dbReference>
<keyword evidence="3" id="KW-1185">Reference proteome</keyword>
<name>A0A370KXL5_9HYPH</name>
<dbReference type="InterPro" id="IPR006315">
    <property type="entry name" value="OM_autotransptr_brl_dom"/>
</dbReference>
<organism evidence="2 3">
    <name type="scientific">Bosea caraganae</name>
    <dbReference type="NCBI Taxonomy" id="2763117"/>
    <lineage>
        <taxon>Bacteria</taxon>
        <taxon>Pseudomonadati</taxon>
        <taxon>Pseudomonadota</taxon>
        <taxon>Alphaproteobacteria</taxon>
        <taxon>Hyphomicrobiales</taxon>
        <taxon>Boseaceae</taxon>
        <taxon>Bosea</taxon>
    </lineage>
</organism>
<proteinExistence type="predicted"/>
<evidence type="ECO:0000313" key="3">
    <source>
        <dbReference type="Proteomes" id="UP000255207"/>
    </source>
</evidence>
<reference evidence="3" key="1">
    <citation type="submission" date="2018-07" db="EMBL/GenBank/DDBJ databases">
        <authorList>
            <person name="Safronova V.I."/>
            <person name="Chirak E.R."/>
            <person name="Sazanova A.L."/>
        </authorList>
    </citation>
    <scope>NUCLEOTIDE SEQUENCE [LARGE SCALE GENOMIC DNA]</scope>
    <source>
        <strain evidence="3">RCAM04685</strain>
    </source>
</reference>
<dbReference type="NCBIfam" id="TIGR01414">
    <property type="entry name" value="autotrans_barl"/>
    <property type="match status" value="1"/>
</dbReference>
<comment type="caution">
    <text evidence="2">The sequence shown here is derived from an EMBL/GenBank/DDBJ whole genome shotgun (WGS) entry which is preliminary data.</text>
</comment>
<evidence type="ECO:0000259" key="1">
    <source>
        <dbReference type="PROSITE" id="PS51208"/>
    </source>
</evidence>
<dbReference type="OrthoDB" id="9804931at2"/>